<proteinExistence type="predicted"/>
<comment type="caution">
    <text evidence="1">The sequence shown here is derived from an EMBL/GenBank/DDBJ whole genome shotgun (WGS) entry which is preliminary data.</text>
</comment>
<name>A0ABP0KYB7_9DINO</name>
<organism evidence="1 2">
    <name type="scientific">Durusdinium trenchii</name>
    <dbReference type="NCBI Taxonomy" id="1381693"/>
    <lineage>
        <taxon>Eukaryota</taxon>
        <taxon>Sar</taxon>
        <taxon>Alveolata</taxon>
        <taxon>Dinophyceae</taxon>
        <taxon>Suessiales</taxon>
        <taxon>Symbiodiniaceae</taxon>
        <taxon>Durusdinium</taxon>
    </lineage>
</organism>
<gene>
    <name evidence="1" type="ORF">SCF082_LOCUS19796</name>
</gene>
<evidence type="ECO:0000313" key="2">
    <source>
        <dbReference type="Proteomes" id="UP001642464"/>
    </source>
</evidence>
<reference evidence="1 2" key="1">
    <citation type="submission" date="2024-02" db="EMBL/GenBank/DDBJ databases">
        <authorList>
            <person name="Chen Y."/>
            <person name="Shah S."/>
            <person name="Dougan E. K."/>
            <person name="Thang M."/>
            <person name="Chan C."/>
        </authorList>
    </citation>
    <scope>NUCLEOTIDE SEQUENCE [LARGE SCALE GENOMIC DNA]</scope>
</reference>
<sequence>MILDVRLSAIGKATEVQLNTLRRKLGVGCDPCYDYSGRQEVQRSAEDNEENICSPEDLHQDRVLGFSDLLRQVNMAKSETLEMRHVSEDIPHKAGYDRKNHEEKRPSSAFRSCGRDLQKHCQKAQGPTVGSYSPKAECLASLGRVKHPTPKVPDFKAYLSHLTSPAPYENIEHEDQLLSVDNQGSMRQMTFVNMAKQTPRPAMSTLPPNDPEALDPKGVLDGHLKCARFGHFYRQPCFEFGKFGRRELAAPGGNASLGDYDVKLHTVKPGIRCHSFSSIPRADFASKRITDHLPDRSLARDCGCLTRFGKLVSPPVTVPKFDRPKRPQKPVPMIAEHKTDEGTLGVERQWAWPSREAPKALGISVNHESNTFGQGSLAQLRPTSAPAR</sequence>
<dbReference type="Proteomes" id="UP001642464">
    <property type="component" value="Unassembled WGS sequence"/>
</dbReference>
<accession>A0ABP0KYB7</accession>
<protein>
    <submittedName>
        <fullName evidence="1">Uncharacterized protein</fullName>
    </submittedName>
</protein>
<evidence type="ECO:0000313" key="1">
    <source>
        <dbReference type="EMBL" id="CAK9031829.1"/>
    </source>
</evidence>
<dbReference type="EMBL" id="CAXAMM010013625">
    <property type="protein sequence ID" value="CAK9031829.1"/>
    <property type="molecule type" value="Genomic_DNA"/>
</dbReference>
<keyword evidence="2" id="KW-1185">Reference proteome</keyword>